<evidence type="ECO:0000256" key="2">
    <source>
        <dbReference type="ARBA" id="ARBA00023159"/>
    </source>
</evidence>
<evidence type="ECO:0000313" key="7">
    <source>
        <dbReference type="Proteomes" id="UP001642260"/>
    </source>
</evidence>
<dbReference type="EMBL" id="CAKOAT010731821">
    <property type="protein sequence ID" value="CAH8386961.1"/>
    <property type="molecule type" value="Genomic_DNA"/>
</dbReference>
<evidence type="ECO:0000256" key="1">
    <source>
        <dbReference type="ARBA" id="ARBA00023015"/>
    </source>
</evidence>
<keyword evidence="2" id="KW-0010">Activator</keyword>
<evidence type="ECO:0000259" key="5">
    <source>
        <dbReference type="SMART" id="SM00385"/>
    </source>
</evidence>
<dbReference type="InterPro" id="IPR011665">
    <property type="entry name" value="BRF1_TBP-bd_dom"/>
</dbReference>
<dbReference type="SMART" id="SM00385">
    <property type="entry name" value="CYCLIN"/>
    <property type="match status" value="2"/>
</dbReference>
<gene>
    <name evidence="6" type="ORF">ERUC_LOCUS39444</name>
</gene>
<dbReference type="InterPro" id="IPR013150">
    <property type="entry name" value="TFIIB_cyclin"/>
</dbReference>
<keyword evidence="1" id="KW-0805">Transcription regulation</keyword>
<reference evidence="6 7" key="1">
    <citation type="submission" date="2022-03" db="EMBL/GenBank/DDBJ databases">
        <authorList>
            <person name="Macdonald S."/>
            <person name="Ahmed S."/>
            <person name="Newling K."/>
        </authorList>
    </citation>
    <scope>NUCLEOTIDE SEQUENCE [LARGE SCALE GENOMIC DNA]</scope>
</reference>
<feature type="domain" description="Cyclin-like" evidence="5">
    <location>
        <begin position="183"/>
        <end position="271"/>
    </location>
</feature>
<proteinExistence type="predicted"/>
<dbReference type="InterPro" id="IPR036915">
    <property type="entry name" value="Cyclin-like_sf"/>
</dbReference>
<feature type="region of interest" description="Disordered" evidence="4">
    <location>
        <begin position="535"/>
        <end position="600"/>
    </location>
</feature>
<feature type="compositionally biased region" description="Basic and acidic residues" evidence="4">
    <location>
        <begin position="341"/>
        <end position="362"/>
    </location>
</feature>
<evidence type="ECO:0000313" key="6">
    <source>
        <dbReference type="EMBL" id="CAH8386961.1"/>
    </source>
</evidence>
<dbReference type="CDD" id="cd20554">
    <property type="entry name" value="CYCLIN_TFIIIB90_rpt2"/>
    <property type="match status" value="1"/>
</dbReference>
<dbReference type="Proteomes" id="UP001642260">
    <property type="component" value="Unassembled WGS sequence"/>
</dbReference>
<keyword evidence="3" id="KW-0804">Transcription</keyword>
<dbReference type="InterPro" id="IPR000812">
    <property type="entry name" value="TFIIB"/>
</dbReference>
<feature type="region of interest" description="Disordered" evidence="4">
    <location>
        <begin position="341"/>
        <end position="366"/>
    </location>
</feature>
<dbReference type="Gene3D" id="1.10.472.170">
    <property type="match status" value="1"/>
</dbReference>
<dbReference type="Gene3D" id="1.20.5.650">
    <property type="entry name" value="Single helix bin"/>
    <property type="match status" value="1"/>
</dbReference>
<organism evidence="6 7">
    <name type="scientific">Eruca vesicaria subsp. sativa</name>
    <name type="common">Garden rocket</name>
    <name type="synonym">Eruca sativa</name>
    <dbReference type="NCBI Taxonomy" id="29727"/>
    <lineage>
        <taxon>Eukaryota</taxon>
        <taxon>Viridiplantae</taxon>
        <taxon>Streptophyta</taxon>
        <taxon>Embryophyta</taxon>
        <taxon>Tracheophyta</taxon>
        <taxon>Spermatophyta</taxon>
        <taxon>Magnoliopsida</taxon>
        <taxon>eudicotyledons</taxon>
        <taxon>Gunneridae</taxon>
        <taxon>Pentapetalae</taxon>
        <taxon>rosids</taxon>
        <taxon>malvids</taxon>
        <taxon>Brassicales</taxon>
        <taxon>Brassicaceae</taxon>
        <taxon>Brassiceae</taxon>
        <taxon>Eruca</taxon>
    </lineage>
</organism>
<dbReference type="Gene3D" id="1.10.472.10">
    <property type="entry name" value="Cyclin-like"/>
    <property type="match status" value="1"/>
</dbReference>
<dbReference type="Pfam" id="PF07741">
    <property type="entry name" value="BRF1"/>
    <property type="match status" value="1"/>
</dbReference>
<comment type="caution">
    <text evidence="6">The sequence shown here is derived from an EMBL/GenBank/DDBJ whole genome shotgun (WGS) entry which is preliminary data.</text>
</comment>
<evidence type="ECO:0000256" key="3">
    <source>
        <dbReference type="ARBA" id="ARBA00023163"/>
    </source>
</evidence>
<feature type="compositionally biased region" description="Acidic residues" evidence="4">
    <location>
        <begin position="562"/>
        <end position="600"/>
    </location>
</feature>
<name>A0ABC8LU94_ERUVS</name>
<dbReference type="AlphaFoldDB" id="A0ABC8LU94"/>
<dbReference type="Pfam" id="PF00382">
    <property type="entry name" value="TFIIB"/>
    <property type="match status" value="2"/>
</dbReference>
<evidence type="ECO:0000256" key="4">
    <source>
        <dbReference type="SAM" id="MobiDB-lite"/>
    </source>
</evidence>
<sequence length="600" mass="67594">MVWCNHCATKVDGFRPEGGALACDQCGRILQNFNFSDEVTFVKNAAGQSQASGNIVSSVQSGITSSRARRSRIARDELMNLRDALQIGDERDDVVNMASKLFDMAADQNFTRGRRSELVLSSCLYLACRLDSYYRFLSLIMVSFQTFLSSYELGSVYLQLCELFYLVNNPNLEDLEELVDPSIFICRFTKSLLKGAHDYATTKKVVETAMNIIDSMKRDWIQTGRKPSGICGAAIYIAAHSLGITCSTTDIAHIVHMCGATITKRLNEFANTEAASLTVEELADREILHTRPNSDKEVVNCKHKDSKSFGYGLCKDCHDKFMKVSGGLVGGSDPPAFQRAEKERMEKAGREDNEGGIEKSEGGETYWNAEASDESDNLSDLDGDPEVDCCFLDEDEKPAVKASWEFLNAEWLKEQAAKEAALKEVSEAFNASSANCPQYARNLVEASKAAVAKSRKEKRQKRAEEDKNAPPASTAFEAFKRTFERRKVTKIYIFRFEVFSCFFLILSLELLIQDLSRHIDFDLMKEVLDPSRFAELVDPSPGEKSPKKSRTETVTEKKKEDEIEEEEEEEDEEEPYEMNTDENFYEDQVEEEDDGYDFGL</sequence>
<protein>
    <recommendedName>
        <fullName evidence="5">Cyclin-like domain-containing protein</fullName>
    </recommendedName>
</protein>
<dbReference type="SUPFAM" id="SSF47954">
    <property type="entry name" value="Cyclin-like"/>
    <property type="match status" value="2"/>
</dbReference>
<dbReference type="FunFam" id="1.10.472.10:FF:000066">
    <property type="entry name" value="Transcription factor IIIB subunit"/>
    <property type="match status" value="1"/>
</dbReference>
<accession>A0ABC8LU94</accession>
<feature type="domain" description="Cyclin-like" evidence="5">
    <location>
        <begin position="76"/>
        <end position="162"/>
    </location>
</feature>
<keyword evidence="7" id="KW-1185">Reference proteome</keyword>
<dbReference type="PRINTS" id="PR00685">
    <property type="entry name" value="TIFACTORIIB"/>
</dbReference>
<dbReference type="PANTHER" id="PTHR11618:SF64">
    <property type="entry name" value="TRANSCRIPTION FACTOR TFIIB CYCLIN-LIKE DOMAIN-CONTAINING PROTEIN"/>
    <property type="match status" value="1"/>
</dbReference>
<dbReference type="InterPro" id="IPR013763">
    <property type="entry name" value="Cyclin-like_dom"/>
</dbReference>
<feature type="compositionally biased region" description="Basic and acidic residues" evidence="4">
    <location>
        <begin position="544"/>
        <end position="561"/>
    </location>
</feature>
<dbReference type="PANTHER" id="PTHR11618">
    <property type="entry name" value="TRANSCRIPTION INITIATION FACTOR IIB-RELATED"/>
    <property type="match status" value="1"/>
</dbReference>